<accession>X1KTC1</accession>
<dbReference type="InterPro" id="IPR013328">
    <property type="entry name" value="6PGD_dom2"/>
</dbReference>
<dbReference type="Pfam" id="PF03446">
    <property type="entry name" value="NAD_binding_2"/>
    <property type="match status" value="1"/>
</dbReference>
<sequence>EKSDLVITMVMGSEDVRSVVLGPNGIIEGAHPGLIVIDTTTISPKVSREIAEKLRKKGVRMLDAPVSGFDIGAKAGTLTMMVGGPEDTFQECLPIFNVLGENIVHVGTENGAGHSTKLCNELLCRLSALATCEAFTLAKKLNIDVEKMFSVVRTGVAASPELNRSGARILEASSKVDRIVRKRDVFLKDLDLIIEAARDVGASLPGSTVVKQLYSTTGTEEMHERGVLRLMLVLEKWQQSLS</sequence>
<evidence type="ECO:0008006" key="4">
    <source>
        <dbReference type="Google" id="ProtNLM"/>
    </source>
</evidence>
<feature type="domain" description="3-hydroxyisobutyrate dehydrogenase-like NAD-binding" evidence="2">
    <location>
        <begin position="111"/>
        <end position="225"/>
    </location>
</feature>
<dbReference type="SUPFAM" id="SSF51735">
    <property type="entry name" value="NAD(P)-binding Rossmann-fold domains"/>
    <property type="match status" value="1"/>
</dbReference>
<dbReference type="InterPro" id="IPR006115">
    <property type="entry name" value="6PGDH_NADP-bd"/>
</dbReference>
<dbReference type="Pfam" id="PF14833">
    <property type="entry name" value="NAD_binding_11"/>
    <property type="match status" value="1"/>
</dbReference>
<dbReference type="InterPro" id="IPR029154">
    <property type="entry name" value="HIBADH-like_NADP-bd"/>
</dbReference>
<dbReference type="Gene3D" id="1.10.1040.10">
    <property type="entry name" value="N-(1-d-carboxylethyl)-l-norvaline Dehydrogenase, domain 2"/>
    <property type="match status" value="1"/>
</dbReference>
<feature type="non-terminal residue" evidence="3">
    <location>
        <position position="1"/>
    </location>
</feature>
<evidence type="ECO:0000313" key="3">
    <source>
        <dbReference type="EMBL" id="GAH96865.1"/>
    </source>
</evidence>
<protein>
    <recommendedName>
        <fullName evidence="4">6-phosphogluconate dehydrogenase NADP-binding domain-containing protein</fullName>
    </recommendedName>
</protein>
<dbReference type="EMBL" id="BARV01001494">
    <property type="protein sequence ID" value="GAH96865.1"/>
    <property type="molecule type" value="Genomic_DNA"/>
</dbReference>
<dbReference type="InterPro" id="IPR036291">
    <property type="entry name" value="NAD(P)-bd_dom_sf"/>
</dbReference>
<dbReference type="PANTHER" id="PTHR43060">
    <property type="entry name" value="3-HYDROXYISOBUTYRATE DEHYDROGENASE-LIKE 1, MITOCHONDRIAL-RELATED"/>
    <property type="match status" value="1"/>
</dbReference>
<dbReference type="GO" id="GO:0051287">
    <property type="term" value="F:NAD binding"/>
    <property type="evidence" value="ECO:0007669"/>
    <property type="project" value="InterPro"/>
</dbReference>
<evidence type="ECO:0000259" key="2">
    <source>
        <dbReference type="Pfam" id="PF14833"/>
    </source>
</evidence>
<gene>
    <name evidence="3" type="ORF">S06H3_04300</name>
</gene>
<name>X1KTC1_9ZZZZ</name>
<comment type="caution">
    <text evidence="3">The sequence shown here is derived from an EMBL/GenBank/DDBJ whole genome shotgun (WGS) entry which is preliminary data.</text>
</comment>
<feature type="domain" description="6-phosphogluconate dehydrogenase NADP-binding" evidence="1">
    <location>
        <begin position="2"/>
        <end position="107"/>
    </location>
</feature>
<organism evidence="3">
    <name type="scientific">marine sediment metagenome</name>
    <dbReference type="NCBI Taxonomy" id="412755"/>
    <lineage>
        <taxon>unclassified sequences</taxon>
        <taxon>metagenomes</taxon>
        <taxon>ecological metagenomes</taxon>
    </lineage>
</organism>
<dbReference type="SUPFAM" id="SSF48179">
    <property type="entry name" value="6-phosphogluconate dehydrogenase C-terminal domain-like"/>
    <property type="match status" value="1"/>
</dbReference>
<evidence type="ECO:0000259" key="1">
    <source>
        <dbReference type="Pfam" id="PF03446"/>
    </source>
</evidence>
<proteinExistence type="predicted"/>
<dbReference type="Gene3D" id="3.40.50.720">
    <property type="entry name" value="NAD(P)-binding Rossmann-like Domain"/>
    <property type="match status" value="1"/>
</dbReference>
<dbReference type="AlphaFoldDB" id="X1KTC1"/>
<dbReference type="InterPro" id="IPR008927">
    <property type="entry name" value="6-PGluconate_DH-like_C_sf"/>
</dbReference>
<reference evidence="3" key="1">
    <citation type="journal article" date="2014" name="Front. Microbiol.">
        <title>High frequency of phylogenetically diverse reductive dehalogenase-homologous genes in deep subseafloor sedimentary metagenomes.</title>
        <authorList>
            <person name="Kawai M."/>
            <person name="Futagami T."/>
            <person name="Toyoda A."/>
            <person name="Takaki Y."/>
            <person name="Nishi S."/>
            <person name="Hori S."/>
            <person name="Arai W."/>
            <person name="Tsubouchi T."/>
            <person name="Morono Y."/>
            <person name="Uchiyama I."/>
            <person name="Ito T."/>
            <person name="Fujiyama A."/>
            <person name="Inagaki F."/>
            <person name="Takami H."/>
        </authorList>
    </citation>
    <scope>NUCLEOTIDE SEQUENCE</scope>
    <source>
        <strain evidence="3">Expedition CK06-06</strain>
    </source>
</reference>
<dbReference type="PANTHER" id="PTHR43060:SF15">
    <property type="entry name" value="3-HYDROXYISOBUTYRATE DEHYDROGENASE-LIKE 1, MITOCHONDRIAL-RELATED"/>
    <property type="match status" value="1"/>
</dbReference>
<dbReference type="GO" id="GO:0050661">
    <property type="term" value="F:NADP binding"/>
    <property type="evidence" value="ECO:0007669"/>
    <property type="project" value="InterPro"/>
</dbReference>